<keyword evidence="1" id="KW-0812">Transmembrane</keyword>
<reference evidence="3" key="1">
    <citation type="journal article" date="2019" name="Int. J. Syst. Evol. Microbiol.">
        <title>The Global Catalogue of Microorganisms (GCM) 10K type strain sequencing project: providing services to taxonomists for standard genome sequencing and annotation.</title>
        <authorList>
            <consortium name="The Broad Institute Genomics Platform"/>
            <consortium name="The Broad Institute Genome Sequencing Center for Infectious Disease"/>
            <person name="Wu L."/>
            <person name="Ma J."/>
        </authorList>
    </citation>
    <scope>NUCLEOTIDE SEQUENCE [LARGE SCALE GENOMIC DNA]</scope>
    <source>
        <strain evidence="3">CECT 7706</strain>
    </source>
</reference>
<dbReference type="EMBL" id="JAUFQS010000047">
    <property type="protein sequence ID" value="MDN3690149.1"/>
    <property type="molecule type" value="Genomic_DNA"/>
</dbReference>
<gene>
    <name evidence="2" type="ORF">QWZ15_20175</name>
</gene>
<protein>
    <submittedName>
        <fullName evidence="2">DUF2911 domain-containing protein</fullName>
    </submittedName>
</protein>
<name>A0ABT8CDW1_9BACT</name>
<keyword evidence="1" id="KW-0472">Membrane</keyword>
<proteinExistence type="predicted"/>
<accession>A0ABT8CDW1</accession>
<feature type="transmembrane region" description="Helical" evidence="1">
    <location>
        <begin position="5"/>
        <end position="27"/>
    </location>
</feature>
<evidence type="ECO:0000256" key="1">
    <source>
        <dbReference type="SAM" id="Phobius"/>
    </source>
</evidence>
<keyword evidence="1" id="KW-1133">Transmembrane helix</keyword>
<organism evidence="2 3">
    <name type="scientific">Cyclobacterium jeungdonense</name>
    <dbReference type="NCBI Taxonomy" id="708087"/>
    <lineage>
        <taxon>Bacteria</taxon>
        <taxon>Pseudomonadati</taxon>
        <taxon>Bacteroidota</taxon>
        <taxon>Cytophagia</taxon>
        <taxon>Cytophagales</taxon>
        <taxon>Cyclobacteriaceae</taxon>
        <taxon>Cyclobacterium</taxon>
    </lineage>
</organism>
<dbReference type="Pfam" id="PF11138">
    <property type="entry name" value="DUF2911"/>
    <property type="match status" value="1"/>
</dbReference>
<evidence type="ECO:0000313" key="2">
    <source>
        <dbReference type="EMBL" id="MDN3690149.1"/>
    </source>
</evidence>
<dbReference type="Proteomes" id="UP001236663">
    <property type="component" value="Unassembled WGS sequence"/>
</dbReference>
<comment type="caution">
    <text evidence="2">The sequence shown here is derived from an EMBL/GenBank/DDBJ whole genome shotgun (WGS) entry which is preliminary data.</text>
</comment>
<dbReference type="InterPro" id="IPR021314">
    <property type="entry name" value="DUF2911"/>
</dbReference>
<evidence type="ECO:0000313" key="3">
    <source>
        <dbReference type="Proteomes" id="UP001236663"/>
    </source>
</evidence>
<sequence length="183" mass="19872">MKKNILIGAGIIVLIFIIWVVYGLFFATPVSPPATASYSQDGLEITVDYSQPSKKGRLIFGEESDGALQPYGLYWRLGANAATEITFNQDVTFGGEPVKAGTYRMYAIPGEDAFEVILNSETDVFFGAVEPDSELDVVKVDAPVQPTPSEVETFTIDISSSDGGARITFSWDQTQFTVPVALQ</sequence>
<dbReference type="RefSeq" id="WP_163383342.1">
    <property type="nucleotide sequence ID" value="NZ_JAUFQS010000047.1"/>
</dbReference>
<keyword evidence="3" id="KW-1185">Reference proteome</keyword>